<dbReference type="CDD" id="cd18544">
    <property type="entry name" value="ABC_6TM_TmrA_like"/>
    <property type="match status" value="1"/>
</dbReference>
<dbReference type="SMART" id="SM00382">
    <property type="entry name" value="AAA"/>
    <property type="match status" value="1"/>
</dbReference>
<dbReference type="GO" id="GO:0005524">
    <property type="term" value="F:ATP binding"/>
    <property type="evidence" value="ECO:0007669"/>
    <property type="project" value="UniProtKB-KW"/>
</dbReference>
<dbReference type="Proteomes" id="UP000237466">
    <property type="component" value="Unassembled WGS sequence"/>
</dbReference>
<dbReference type="Gene3D" id="3.40.50.300">
    <property type="entry name" value="P-loop containing nucleotide triphosphate hydrolases"/>
    <property type="match status" value="1"/>
</dbReference>
<dbReference type="PROSITE" id="PS50893">
    <property type="entry name" value="ABC_TRANSPORTER_2"/>
    <property type="match status" value="1"/>
</dbReference>
<evidence type="ECO:0000256" key="9">
    <source>
        <dbReference type="ARBA" id="ARBA00023136"/>
    </source>
</evidence>
<proteinExistence type="inferred from homology"/>
<feature type="transmembrane region" description="Helical" evidence="12">
    <location>
        <begin position="136"/>
        <end position="158"/>
    </location>
</feature>
<dbReference type="InterPro" id="IPR017871">
    <property type="entry name" value="ABC_transporter-like_CS"/>
</dbReference>
<dbReference type="InterPro" id="IPR039421">
    <property type="entry name" value="Type_1_exporter"/>
</dbReference>
<evidence type="ECO:0000256" key="4">
    <source>
        <dbReference type="ARBA" id="ARBA00022448"/>
    </source>
</evidence>
<dbReference type="InterPro" id="IPR027417">
    <property type="entry name" value="P-loop_NTPase"/>
</dbReference>
<evidence type="ECO:0000256" key="5">
    <source>
        <dbReference type="ARBA" id="ARBA00022692"/>
    </source>
</evidence>
<evidence type="ECO:0000256" key="11">
    <source>
        <dbReference type="ARBA" id="ARBA00040960"/>
    </source>
</evidence>
<dbReference type="EMBL" id="PDGH01000146">
    <property type="protein sequence ID" value="POB41788.1"/>
    <property type="molecule type" value="Genomic_DNA"/>
</dbReference>
<keyword evidence="7 15" id="KW-0067">ATP-binding</keyword>
<feature type="domain" description="ABC transmembrane type-1" evidence="14">
    <location>
        <begin position="23"/>
        <end position="305"/>
    </location>
</feature>
<feature type="transmembrane region" description="Helical" evidence="12">
    <location>
        <begin position="164"/>
        <end position="183"/>
    </location>
</feature>
<dbReference type="PANTHER" id="PTHR43394:SF1">
    <property type="entry name" value="ATP-BINDING CASSETTE SUB-FAMILY B MEMBER 10, MITOCHONDRIAL"/>
    <property type="match status" value="1"/>
</dbReference>
<comment type="caution">
    <text evidence="15">The sequence shown here is derived from an EMBL/GenBank/DDBJ whole genome shotgun (WGS) entry which is preliminary data.</text>
</comment>
<dbReference type="EC" id="7.6.2.2" evidence="3"/>
<feature type="transmembrane region" description="Helical" evidence="12">
    <location>
        <begin position="253"/>
        <end position="283"/>
    </location>
</feature>
<dbReference type="GO" id="GO:0008559">
    <property type="term" value="F:ABC-type xenobiotic transporter activity"/>
    <property type="evidence" value="ECO:0007669"/>
    <property type="project" value="UniProtKB-EC"/>
</dbReference>
<evidence type="ECO:0000313" key="16">
    <source>
        <dbReference type="Proteomes" id="UP000237466"/>
    </source>
</evidence>
<organism evidence="15 16">
    <name type="scientific">Vibrio vulnificus</name>
    <dbReference type="NCBI Taxonomy" id="672"/>
    <lineage>
        <taxon>Bacteria</taxon>
        <taxon>Pseudomonadati</taxon>
        <taxon>Pseudomonadota</taxon>
        <taxon>Gammaproteobacteria</taxon>
        <taxon>Vibrionales</taxon>
        <taxon>Vibrionaceae</taxon>
        <taxon>Vibrio</taxon>
    </lineage>
</organism>
<feature type="domain" description="ABC transporter" evidence="13">
    <location>
        <begin position="336"/>
        <end position="569"/>
    </location>
</feature>
<dbReference type="RefSeq" id="WP_103201214.1">
    <property type="nucleotide sequence ID" value="NZ_PDGH01000146.1"/>
</dbReference>
<feature type="transmembrane region" description="Helical" evidence="12">
    <location>
        <begin position="59"/>
        <end position="79"/>
    </location>
</feature>
<evidence type="ECO:0000256" key="1">
    <source>
        <dbReference type="ARBA" id="ARBA00004651"/>
    </source>
</evidence>
<evidence type="ECO:0000256" key="6">
    <source>
        <dbReference type="ARBA" id="ARBA00022741"/>
    </source>
</evidence>
<dbReference type="SUPFAM" id="SSF90123">
    <property type="entry name" value="ABC transporter transmembrane region"/>
    <property type="match status" value="1"/>
</dbReference>
<sequence>MKKTTLKRLFAYPLAQPKPMMTGLVFLLIAAVSNAGGPWLIQHFIDEHITKDDYTQQTLILLASGYIGLLLCSALFQYLQGLQFNIVATGIIKTIRKQAFNRVIKQPLSAFDYTPTGKLVSRLTNDTESLQQFYELLIASVVKNLVMILVMLGVMLILSWQLTLVVLVLLPVVVAFMALFQKLSTHAYRVMRDLLTDINGNMSESIQGMSVIQLMRQEKRFNQQFNQLTEQHFNAGRKVIKLNGILLRPLMDLLAGIALLTLVAIFGFSGTELIGVGVLYAFISYLGRITEPLIEMTQQLALLQQALVASERIFEMMDAPEQSYGHDQQPLKSGSIAIEQLSFSYDGKQQVLKQIDIDVEHQQFVALVGHTGSGKSTLASLLMGFYPISQGKLKLDGRPIASLAKSVLRKDVAMVQQDPHILPTSVRENIALGREVSDDIIWQSLEQVGLAEQIKRYPQLLDTQLGQGETNLSAGQKQLLAMARVLIAKPKILILDEATANIDSGTEALIQRSLNALRHDMTLVVIAHRLSTIMEADKIVVLHHGDLVEMGSHKQLLAQQGRYAQMYQLQQAGQHIKEIEQQEEQELEQAS</sequence>
<keyword evidence="6" id="KW-0547">Nucleotide-binding</keyword>
<dbReference type="InterPro" id="IPR036640">
    <property type="entry name" value="ABC1_TM_sf"/>
</dbReference>
<dbReference type="PROSITE" id="PS00211">
    <property type="entry name" value="ABC_TRANSPORTER_1"/>
    <property type="match status" value="1"/>
</dbReference>
<evidence type="ECO:0000256" key="3">
    <source>
        <dbReference type="ARBA" id="ARBA00012191"/>
    </source>
</evidence>
<dbReference type="SUPFAM" id="SSF52540">
    <property type="entry name" value="P-loop containing nucleoside triphosphate hydrolases"/>
    <property type="match status" value="1"/>
</dbReference>
<evidence type="ECO:0000313" key="15">
    <source>
        <dbReference type="EMBL" id="POB41788.1"/>
    </source>
</evidence>
<keyword evidence="4" id="KW-0813">Transport</keyword>
<dbReference type="InterPro" id="IPR003593">
    <property type="entry name" value="AAA+_ATPase"/>
</dbReference>
<gene>
    <name evidence="15" type="ORF">CRN52_22620</name>
</gene>
<dbReference type="FunFam" id="3.40.50.300:FF:000604">
    <property type="entry name" value="ABC transporter B family member 28"/>
    <property type="match status" value="1"/>
</dbReference>
<comment type="similarity">
    <text evidence="2">Belongs to the ABC transporter superfamily. Drug exporter-2 (TC 3.A.1.117) family.</text>
</comment>
<evidence type="ECO:0000256" key="2">
    <source>
        <dbReference type="ARBA" id="ARBA00006526"/>
    </source>
</evidence>
<dbReference type="InterPro" id="IPR003439">
    <property type="entry name" value="ABC_transporter-like_ATP-bd"/>
</dbReference>
<evidence type="ECO:0000256" key="10">
    <source>
        <dbReference type="ARBA" id="ARBA00034018"/>
    </source>
</evidence>
<protein>
    <recommendedName>
        <fullName evidence="11">Multidrug resistance-like ATP-binding protein MdlB</fullName>
        <ecNumber evidence="3">7.6.2.2</ecNumber>
    </recommendedName>
</protein>
<dbReference type="Gene3D" id="1.20.1560.10">
    <property type="entry name" value="ABC transporter type 1, transmembrane domain"/>
    <property type="match status" value="1"/>
</dbReference>
<reference evidence="15 16" key="1">
    <citation type="journal article" date="2018" name="Front. Microbiol.">
        <title>Phylogeny of Vibrio vulnificus from the Analysis of the Core-Genome: Implications for Intra-Species Taxonomy.</title>
        <authorList>
            <person name="Roig F.J."/>
            <person name="Gonzalez-Candelas F."/>
            <person name="Sanjuan E."/>
            <person name="Fouz B."/>
            <person name="Feil E.J."/>
            <person name="Llorens C."/>
            <person name="Baker-Austin C."/>
            <person name="Oliver J.D."/>
            <person name="Danin-Poleg Y."/>
            <person name="Gibas C.J."/>
            <person name="Kashi Y."/>
            <person name="Gulig P.A."/>
            <person name="Morrison S.S."/>
            <person name="Amaro C."/>
        </authorList>
    </citation>
    <scope>NUCLEOTIDE SEQUENCE [LARGE SCALE GENOMIC DNA]</scope>
    <source>
        <strain evidence="15 16">CECT4608</strain>
    </source>
</reference>
<evidence type="ECO:0000259" key="13">
    <source>
        <dbReference type="PROSITE" id="PS50893"/>
    </source>
</evidence>
<dbReference type="GO" id="GO:0015421">
    <property type="term" value="F:ABC-type oligopeptide transporter activity"/>
    <property type="evidence" value="ECO:0007669"/>
    <property type="project" value="TreeGrafter"/>
</dbReference>
<dbReference type="AlphaFoldDB" id="A0A2S3QV95"/>
<dbReference type="GO" id="GO:0005886">
    <property type="term" value="C:plasma membrane"/>
    <property type="evidence" value="ECO:0007669"/>
    <property type="project" value="UniProtKB-SubCell"/>
</dbReference>
<keyword evidence="9 12" id="KW-0472">Membrane</keyword>
<dbReference type="PANTHER" id="PTHR43394">
    <property type="entry name" value="ATP-DEPENDENT PERMEASE MDL1, MITOCHONDRIAL"/>
    <property type="match status" value="1"/>
</dbReference>
<accession>A0A2S3QV95</accession>
<keyword evidence="8 12" id="KW-1133">Transmembrane helix</keyword>
<evidence type="ECO:0000256" key="7">
    <source>
        <dbReference type="ARBA" id="ARBA00022840"/>
    </source>
</evidence>
<dbReference type="PROSITE" id="PS50929">
    <property type="entry name" value="ABC_TM1F"/>
    <property type="match status" value="1"/>
</dbReference>
<dbReference type="Pfam" id="PF00005">
    <property type="entry name" value="ABC_tran"/>
    <property type="match status" value="1"/>
</dbReference>
<comment type="subcellular location">
    <subcellularLocation>
        <location evidence="1">Cell membrane</location>
        <topology evidence="1">Multi-pass membrane protein</topology>
    </subcellularLocation>
</comment>
<evidence type="ECO:0000256" key="8">
    <source>
        <dbReference type="ARBA" id="ARBA00022989"/>
    </source>
</evidence>
<comment type="catalytic activity">
    <reaction evidence="10">
        <text>ATP + H2O + xenobioticSide 1 = ADP + phosphate + xenobioticSide 2.</text>
        <dbReference type="EC" id="7.6.2.2"/>
    </reaction>
</comment>
<dbReference type="GO" id="GO:0016887">
    <property type="term" value="F:ATP hydrolysis activity"/>
    <property type="evidence" value="ECO:0007669"/>
    <property type="project" value="InterPro"/>
</dbReference>
<evidence type="ECO:0000259" key="14">
    <source>
        <dbReference type="PROSITE" id="PS50929"/>
    </source>
</evidence>
<dbReference type="Pfam" id="PF00664">
    <property type="entry name" value="ABC_membrane"/>
    <property type="match status" value="1"/>
</dbReference>
<dbReference type="InterPro" id="IPR011527">
    <property type="entry name" value="ABC1_TM_dom"/>
</dbReference>
<evidence type="ECO:0000256" key="12">
    <source>
        <dbReference type="SAM" id="Phobius"/>
    </source>
</evidence>
<name>A0A2S3QV95_VIBVL</name>
<dbReference type="GO" id="GO:0005737">
    <property type="term" value="C:cytoplasm"/>
    <property type="evidence" value="ECO:0007669"/>
    <property type="project" value="UniProtKB-ARBA"/>
</dbReference>
<keyword evidence="5 12" id="KW-0812">Transmembrane</keyword>